<organism evidence="1">
    <name type="scientific">marine sediment metagenome</name>
    <dbReference type="NCBI Taxonomy" id="412755"/>
    <lineage>
        <taxon>unclassified sequences</taxon>
        <taxon>metagenomes</taxon>
        <taxon>ecological metagenomes</taxon>
    </lineage>
</organism>
<accession>X1BI94</accession>
<comment type="caution">
    <text evidence="1">The sequence shown here is derived from an EMBL/GenBank/DDBJ whole genome shotgun (WGS) entry which is preliminary data.</text>
</comment>
<protein>
    <submittedName>
        <fullName evidence="1">Uncharacterized protein</fullName>
    </submittedName>
</protein>
<evidence type="ECO:0000313" key="1">
    <source>
        <dbReference type="EMBL" id="GAG94740.1"/>
    </source>
</evidence>
<proteinExistence type="predicted"/>
<gene>
    <name evidence="1" type="ORF">S01H4_50848</name>
</gene>
<dbReference type="AlphaFoldDB" id="X1BI94"/>
<sequence length="113" mass="13577">MRVTVDKDPTSELRILMSYYNTRWISQTRFEACQSVGGEGHHFIAYGLPITQEQAIELRRWLEDDPVRIKFDEDPKGKPMQVLYTKREEARIFPLDERDFLMKPWWSMNPKRN</sequence>
<name>X1BI94_9ZZZZ</name>
<dbReference type="EMBL" id="BART01028908">
    <property type="protein sequence ID" value="GAG94740.1"/>
    <property type="molecule type" value="Genomic_DNA"/>
</dbReference>
<reference evidence="1" key="1">
    <citation type="journal article" date="2014" name="Front. Microbiol.">
        <title>High frequency of phylogenetically diverse reductive dehalogenase-homologous genes in deep subseafloor sedimentary metagenomes.</title>
        <authorList>
            <person name="Kawai M."/>
            <person name="Futagami T."/>
            <person name="Toyoda A."/>
            <person name="Takaki Y."/>
            <person name="Nishi S."/>
            <person name="Hori S."/>
            <person name="Arai W."/>
            <person name="Tsubouchi T."/>
            <person name="Morono Y."/>
            <person name="Uchiyama I."/>
            <person name="Ito T."/>
            <person name="Fujiyama A."/>
            <person name="Inagaki F."/>
            <person name="Takami H."/>
        </authorList>
    </citation>
    <scope>NUCLEOTIDE SEQUENCE</scope>
    <source>
        <strain evidence="1">Expedition CK06-06</strain>
    </source>
</reference>